<name>A0A507BCZ0_9PEZI</name>
<gene>
    <name evidence="2" type="ORF">E0L32_004940</name>
</gene>
<dbReference type="Pfam" id="PF00069">
    <property type="entry name" value="Pkinase"/>
    <property type="match status" value="1"/>
</dbReference>
<dbReference type="PROSITE" id="PS50011">
    <property type="entry name" value="PROTEIN_KINASE_DOM"/>
    <property type="match status" value="1"/>
</dbReference>
<evidence type="ECO:0000313" key="3">
    <source>
        <dbReference type="Proteomes" id="UP000319257"/>
    </source>
</evidence>
<dbReference type="AlphaFoldDB" id="A0A507BCZ0"/>
<dbReference type="STRING" id="1093900.A0A507BCZ0"/>
<proteinExistence type="predicted"/>
<dbReference type="InParanoid" id="A0A507BCZ0"/>
<dbReference type="InterPro" id="IPR000719">
    <property type="entry name" value="Prot_kinase_dom"/>
</dbReference>
<accession>A0A507BCZ0</accession>
<evidence type="ECO:0000259" key="1">
    <source>
        <dbReference type="PROSITE" id="PS50011"/>
    </source>
</evidence>
<dbReference type="OrthoDB" id="4062651at2759"/>
<reference evidence="2 3" key="1">
    <citation type="submission" date="2019-06" db="EMBL/GenBank/DDBJ databases">
        <title>Draft genome sequence of the filamentous fungus Phialemoniopsis curvata isolated from diesel fuel.</title>
        <authorList>
            <person name="Varaljay V.A."/>
            <person name="Lyon W.J."/>
            <person name="Crouch A.L."/>
            <person name="Drake C.E."/>
            <person name="Hollomon J.M."/>
            <person name="Nadeau L.J."/>
            <person name="Nunn H.S."/>
            <person name="Stevenson B.S."/>
            <person name="Bojanowski C.L."/>
            <person name="Crookes-Goodson W.J."/>
        </authorList>
    </citation>
    <scope>NUCLEOTIDE SEQUENCE [LARGE SCALE GENOMIC DNA]</scope>
    <source>
        <strain evidence="2 3">D216</strain>
    </source>
</reference>
<dbReference type="InterPro" id="IPR011009">
    <property type="entry name" value="Kinase-like_dom_sf"/>
</dbReference>
<keyword evidence="3" id="KW-1185">Reference proteome</keyword>
<feature type="domain" description="Protein kinase" evidence="1">
    <location>
        <begin position="78"/>
        <end position="326"/>
    </location>
</feature>
<organism evidence="2 3">
    <name type="scientific">Thyridium curvatum</name>
    <dbReference type="NCBI Taxonomy" id="1093900"/>
    <lineage>
        <taxon>Eukaryota</taxon>
        <taxon>Fungi</taxon>
        <taxon>Dikarya</taxon>
        <taxon>Ascomycota</taxon>
        <taxon>Pezizomycotina</taxon>
        <taxon>Sordariomycetes</taxon>
        <taxon>Sordariomycetidae</taxon>
        <taxon>Thyridiales</taxon>
        <taxon>Thyridiaceae</taxon>
        <taxon>Thyridium</taxon>
    </lineage>
</organism>
<dbReference type="SUPFAM" id="SSF56112">
    <property type="entry name" value="Protein kinase-like (PK-like)"/>
    <property type="match status" value="1"/>
</dbReference>
<dbReference type="Gene3D" id="1.10.510.10">
    <property type="entry name" value="Transferase(Phosphotransferase) domain 1"/>
    <property type="match status" value="1"/>
</dbReference>
<dbReference type="RefSeq" id="XP_030996542.1">
    <property type="nucleotide sequence ID" value="XM_031139406.1"/>
</dbReference>
<dbReference type="EMBL" id="SKBQ01000025">
    <property type="protein sequence ID" value="TPX14831.1"/>
    <property type="molecule type" value="Genomic_DNA"/>
</dbReference>
<sequence>MDDKREPSCPRYELESYVTSIHDDNAKFTLEVLRSGEEVIGDIYDTDVFEWVLQPFERLFAELAPSPALPDNHAGIKVTLQEYLFPKFFIFVLDVVKEKLQPRQIEMEKSPYSPSNVWLDDEFLDDLKKWTSLYNPAGIVLSFENPEDALYKPPRKVLIDGGQTACFFKQCYSTVQTTNELQAYKKIAAANIDPQFHICRLFGAVMDDDGFIVGLLLTYIDHGGRTLSTNVDPDYPPASTRNRWIGQLDAALAELHKAGIVWGDVKAENVLVDREDNVWIIDFGGGYTQGWVDKQLAGTVDGDLAGMAKLREFIFQDGAQDRWWAR</sequence>
<dbReference type="GO" id="GO:0004672">
    <property type="term" value="F:protein kinase activity"/>
    <property type="evidence" value="ECO:0007669"/>
    <property type="project" value="InterPro"/>
</dbReference>
<comment type="caution">
    <text evidence="2">The sequence shown here is derived from an EMBL/GenBank/DDBJ whole genome shotgun (WGS) entry which is preliminary data.</text>
</comment>
<dbReference type="GeneID" id="41972387"/>
<dbReference type="GO" id="GO:0005524">
    <property type="term" value="F:ATP binding"/>
    <property type="evidence" value="ECO:0007669"/>
    <property type="project" value="InterPro"/>
</dbReference>
<evidence type="ECO:0000313" key="2">
    <source>
        <dbReference type="EMBL" id="TPX14831.1"/>
    </source>
</evidence>
<protein>
    <recommendedName>
        <fullName evidence="1">Protein kinase domain-containing protein</fullName>
    </recommendedName>
</protein>
<dbReference type="Proteomes" id="UP000319257">
    <property type="component" value="Unassembled WGS sequence"/>
</dbReference>